<proteinExistence type="predicted"/>
<feature type="region of interest" description="Disordered" evidence="1">
    <location>
        <begin position="354"/>
        <end position="376"/>
    </location>
</feature>
<name>A0A699KLX0_TANCI</name>
<dbReference type="AlphaFoldDB" id="A0A699KLX0"/>
<protein>
    <submittedName>
        <fullName evidence="2">Uncharacterized protein</fullName>
    </submittedName>
</protein>
<reference evidence="2" key="1">
    <citation type="journal article" date="2019" name="Sci. Rep.">
        <title>Draft genome of Tanacetum cinerariifolium, the natural source of mosquito coil.</title>
        <authorList>
            <person name="Yamashiro T."/>
            <person name="Shiraishi A."/>
            <person name="Satake H."/>
            <person name="Nakayama K."/>
        </authorList>
    </citation>
    <scope>NUCLEOTIDE SEQUENCE</scope>
</reference>
<dbReference type="EMBL" id="BKCJ010534328">
    <property type="protein sequence ID" value="GFB01721.1"/>
    <property type="molecule type" value="Genomic_DNA"/>
</dbReference>
<evidence type="ECO:0000313" key="2">
    <source>
        <dbReference type="EMBL" id="GFB01721.1"/>
    </source>
</evidence>
<evidence type="ECO:0000256" key="1">
    <source>
        <dbReference type="SAM" id="MobiDB-lite"/>
    </source>
</evidence>
<organism evidence="2">
    <name type="scientific">Tanacetum cinerariifolium</name>
    <name type="common">Dalmatian daisy</name>
    <name type="synonym">Chrysanthemum cinerariifolium</name>
    <dbReference type="NCBI Taxonomy" id="118510"/>
    <lineage>
        <taxon>Eukaryota</taxon>
        <taxon>Viridiplantae</taxon>
        <taxon>Streptophyta</taxon>
        <taxon>Embryophyta</taxon>
        <taxon>Tracheophyta</taxon>
        <taxon>Spermatophyta</taxon>
        <taxon>Magnoliopsida</taxon>
        <taxon>eudicotyledons</taxon>
        <taxon>Gunneridae</taxon>
        <taxon>Pentapetalae</taxon>
        <taxon>asterids</taxon>
        <taxon>campanulids</taxon>
        <taxon>Asterales</taxon>
        <taxon>Asteraceae</taxon>
        <taxon>Asteroideae</taxon>
        <taxon>Anthemideae</taxon>
        <taxon>Anthemidinae</taxon>
        <taxon>Tanacetum</taxon>
    </lineage>
</organism>
<accession>A0A699KLX0</accession>
<feature type="non-terminal residue" evidence="2">
    <location>
        <position position="376"/>
    </location>
</feature>
<gene>
    <name evidence="2" type="ORF">Tci_673692</name>
</gene>
<sequence length="376" mass="42482">MFDCDNYYSSESDCENWPHSSLYDRFQPSGGYHDVPSLITGTFMPPKPDLLFNTAPTAVETNHHAFNLIETFILAATPAPANLKSTSSGKRRNRKTCFIYKSVDHLIKDYDYHAKKMAQPTQRNYAHMGDHKQYASFPYKKPQKHMVPTAVLTQSKPVFNTAVRPSVDHLIKECDYHAKKMAQPTPRNYAHRGNHKQYASLTHTNPPKHIVPAAMLTQYKLVYITAVRPVSAAMPKLMVTRPRLAHPIVTISKSPIRRHITRRQSPKTSNSPPRVTAVQAPVVCAAPGMQGNWGTCPIYLTLRSLMVDMLPLEVIPRVVRFLVKEKLRQLSPTKPAQDMSHTNRPTASIIEDWVSDSEDESETKAPQIVPSFVQSF</sequence>
<comment type="caution">
    <text evidence="2">The sequence shown here is derived from an EMBL/GenBank/DDBJ whole genome shotgun (WGS) entry which is preliminary data.</text>
</comment>